<accession>A0ABD0WYN5</accession>
<keyword evidence="5" id="KW-1185">Reference proteome</keyword>
<feature type="compositionally biased region" description="Basic and acidic residues" evidence="1">
    <location>
        <begin position="940"/>
        <end position="958"/>
    </location>
</feature>
<feature type="region of interest" description="Disordered" evidence="1">
    <location>
        <begin position="661"/>
        <end position="726"/>
    </location>
</feature>
<evidence type="ECO:0008006" key="6">
    <source>
        <dbReference type="Google" id="ProtNLM"/>
    </source>
</evidence>
<dbReference type="PROSITE" id="PS50010">
    <property type="entry name" value="DH_2"/>
    <property type="match status" value="1"/>
</dbReference>
<dbReference type="Gene3D" id="1.20.900.10">
    <property type="entry name" value="Dbl homology (DH) domain"/>
    <property type="match status" value="1"/>
</dbReference>
<dbReference type="SUPFAM" id="SSF48065">
    <property type="entry name" value="DBL homology domain (DH-domain)"/>
    <property type="match status" value="1"/>
</dbReference>
<dbReference type="SUPFAM" id="SSF50729">
    <property type="entry name" value="PH domain-like"/>
    <property type="match status" value="1"/>
</dbReference>
<feature type="region of interest" description="Disordered" evidence="1">
    <location>
        <begin position="758"/>
        <end position="845"/>
    </location>
</feature>
<comment type="caution">
    <text evidence="4">The sequence shown here is derived from an EMBL/GenBank/DDBJ whole genome shotgun (WGS) entry which is preliminary data.</text>
</comment>
<dbReference type="Proteomes" id="UP001557470">
    <property type="component" value="Unassembled WGS sequence"/>
</dbReference>
<feature type="compositionally biased region" description="Polar residues" evidence="1">
    <location>
        <begin position="681"/>
        <end position="695"/>
    </location>
</feature>
<protein>
    <recommendedName>
        <fullName evidence="6">Pleckstrin homology domain-containing family G member 6</fullName>
    </recommendedName>
</protein>
<feature type="region of interest" description="Disordered" evidence="1">
    <location>
        <begin position="1002"/>
        <end position="1023"/>
    </location>
</feature>
<feature type="compositionally biased region" description="Basic and acidic residues" evidence="1">
    <location>
        <begin position="32"/>
        <end position="51"/>
    </location>
</feature>
<feature type="compositionally biased region" description="Basic and acidic residues" evidence="1">
    <location>
        <begin position="866"/>
        <end position="885"/>
    </location>
</feature>
<dbReference type="Pfam" id="PF00621">
    <property type="entry name" value="RhoGEF"/>
    <property type="match status" value="1"/>
</dbReference>
<feature type="compositionally biased region" description="Low complexity" evidence="1">
    <location>
        <begin position="711"/>
        <end position="726"/>
    </location>
</feature>
<evidence type="ECO:0000256" key="1">
    <source>
        <dbReference type="SAM" id="MobiDB-lite"/>
    </source>
</evidence>
<feature type="compositionally biased region" description="Polar residues" evidence="1">
    <location>
        <begin position="1"/>
        <end position="16"/>
    </location>
</feature>
<dbReference type="PANTHER" id="PTHR13217:SF10">
    <property type="entry name" value="PLECKSTRIN HOMOLOGY DOMAIN-CONTAINING FAMILY G MEMBER 6 ISOFORM X1"/>
    <property type="match status" value="1"/>
</dbReference>
<dbReference type="SMART" id="SM00325">
    <property type="entry name" value="RhoGEF"/>
    <property type="match status" value="1"/>
</dbReference>
<evidence type="ECO:0000259" key="3">
    <source>
        <dbReference type="PROSITE" id="PS50010"/>
    </source>
</evidence>
<feature type="compositionally biased region" description="Basic residues" evidence="1">
    <location>
        <begin position="782"/>
        <end position="796"/>
    </location>
</feature>
<dbReference type="EMBL" id="JAGEUA010000004">
    <property type="protein sequence ID" value="KAL0985112.1"/>
    <property type="molecule type" value="Genomic_DNA"/>
</dbReference>
<evidence type="ECO:0000313" key="5">
    <source>
        <dbReference type="Proteomes" id="UP001557470"/>
    </source>
</evidence>
<dbReference type="InterPro" id="IPR040181">
    <property type="entry name" value="PKHG5/7"/>
</dbReference>
<gene>
    <name evidence="4" type="ORF">UPYG_G00153040</name>
</gene>
<dbReference type="PROSITE" id="PS50003">
    <property type="entry name" value="PH_DOMAIN"/>
    <property type="match status" value="1"/>
</dbReference>
<feature type="domain" description="DH" evidence="3">
    <location>
        <begin position="180"/>
        <end position="371"/>
    </location>
</feature>
<dbReference type="InterPro" id="IPR001849">
    <property type="entry name" value="PH_domain"/>
</dbReference>
<dbReference type="InterPro" id="IPR011993">
    <property type="entry name" value="PH-like_dom_sf"/>
</dbReference>
<feature type="region of interest" description="Disordered" evidence="1">
    <location>
        <begin position="866"/>
        <end position="986"/>
    </location>
</feature>
<evidence type="ECO:0000313" key="4">
    <source>
        <dbReference type="EMBL" id="KAL0985112.1"/>
    </source>
</evidence>
<feature type="compositionally biased region" description="Low complexity" evidence="1">
    <location>
        <begin position="825"/>
        <end position="835"/>
    </location>
</feature>
<feature type="region of interest" description="Disordered" evidence="1">
    <location>
        <begin position="1"/>
        <end position="56"/>
    </location>
</feature>
<name>A0ABD0WYN5_UMBPY</name>
<dbReference type="Gene3D" id="2.30.29.30">
    <property type="entry name" value="Pleckstrin-homology domain (PH domain)/Phosphotyrosine-binding domain (PTB)"/>
    <property type="match status" value="1"/>
</dbReference>
<dbReference type="AlphaFoldDB" id="A0ABD0WYN5"/>
<dbReference type="PANTHER" id="PTHR13217">
    <property type="entry name" value="PLECKSTRIN HOMOLOGY DOMAIN-CONTAINING FAMILY G MEMBER 7"/>
    <property type="match status" value="1"/>
</dbReference>
<evidence type="ECO:0000259" key="2">
    <source>
        <dbReference type="PROSITE" id="PS50003"/>
    </source>
</evidence>
<dbReference type="CDD" id="cd00160">
    <property type="entry name" value="RhoGEF"/>
    <property type="match status" value="1"/>
</dbReference>
<reference evidence="4 5" key="1">
    <citation type="submission" date="2024-06" db="EMBL/GenBank/DDBJ databases">
        <authorList>
            <person name="Pan Q."/>
            <person name="Wen M."/>
            <person name="Jouanno E."/>
            <person name="Zahm M."/>
            <person name="Klopp C."/>
            <person name="Cabau C."/>
            <person name="Louis A."/>
            <person name="Berthelot C."/>
            <person name="Parey E."/>
            <person name="Roest Crollius H."/>
            <person name="Montfort J."/>
            <person name="Robinson-Rechavi M."/>
            <person name="Bouchez O."/>
            <person name="Lampietro C."/>
            <person name="Lopez Roques C."/>
            <person name="Donnadieu C."/>
            <person name="Postlethwait J."/>
            <person name="Bobe J."/>
            <person name="Verreycken H."/>
            <person name="Guiguen Y."/>
        </authorList>
    </citation>
    <scope>NUCLEOTIDE SEQUENCE [LARGE SCALE GENOMIC DNA]</scope>
    <source>
        <strain evidence="4">Up_M1</strain>
        <tissue evidence="4">Testis</tissue>
    </source>
</reference>
<sequence>MDLTNSSLSSRATISVNGRRGSELTQTEEVLEEWRDGREREQQREVERETEVNDGIALAAETPTNHRVAADKNKFHTAGRQRKPKQKLVSDFATVSKGAAGNVKPRPALIHVLFNQGPTDKSSMPEERDQLDMLKEALKAFPVPACLSWTWGKNGTEATLENKWTDIIPSHVTMSKNQRHQQEALWELIHTELSYINKLTIITDLVMAVFTYLQQNGFLEVKPEQIFSNLPSILNAHRLFWQDVIYPMLLEARKTGMPFDPLSLEAGCMQLPQRFSPYLQYCWEEERAVELARSLTDTSLNFQAYVLWVESHPLCGRMRLGDMQAKPHQRITKYPLLLKAILKNTQDPPTQLALREMLASVNGFLESINNYLRLKGEEMALSVSAQRIEGYSRVDGMNEEIDKLVKTICSFNLMCPIRGVGLGVIRKLLFEGHLKIRGRKDNKMEVIALLFSDVLLITKAQKKAERLKVVRPPMALERIHCDALKDSCSFVLVEVSVLGCAVDVHTFSTNNPDNCTTWISIIKQAQDDLRDLREIEASRKLQIQKRDVHLQEDFKHPAEPKLTKEELVNKQKVTDIIPSANGTLASVAPEAKKQTQKPLDKFYKDAMLPEQIQKVLPSQTIHGGSRVLVKKNGHGGGRVMNRVVVLEAGLRDDGDINQLQEEVESTGIKERRVTWNHSRHSNSQPQEATETNQPQPNGPLEGYPEVDYLPNTSSTSPFSTSTENNSKMSITVSQLDVPGFPSQGSTSAQRLSHPQTVNVALGKDPGSTQSVEDEASAELQRFSRKLKSPRLRRRRLINSQQASGPPSSRRGSESSGKPQYVPRRSSSSNSDSNYSFPGLSRQSSVPPVVLNLGSVTKNKGVFWEQPAERDFSPESHTFSDTENSQKRPSKKTQRSASIPDNYQGRYGRVQPSVRHSDVRIAPSPPPGLDSSLHPSPVEALLDRAKERKKDGGKREEKGTWNPSLELPPSVPISPSQSPSDGEEEWKEVELVRCWAPTVSQRWTEEGVDGEEEETKISPTLPNGASVDWSRYNIDDDEILDQTTPEASGVGVDEETYLISDGSEFNRFMNLRDSLRIARLEDRFISHV</sequence>
<feature type="compositionally biased region" description="Low complexity" evidence="1">
    <location>
        <begin position="803"/>
        <end position="816"/>
    </location>
</feature>
<organism evidence="4 5">
    <name type="scientific">Umbra pygmaea</name>
    <name type="common">Eastern mudminnow</name>
    <dbReference type="NCBI Taxonomy" id="75934"/>
    <lineage>
        <taxon>Eukaryota</taxon>
        <taxon>Metazoa</taxon>
        <taxon>Chordata</taxon>
        <taxon>Craniata</taxon>
        <taxon>Vertebrata</taxon>
        <taxon>Euteleostomi</taxon>
        <taxon>Actinopterygii</taxon>
        <taxon>Neopterygii</taxon>
        <taxon>Teleostei</taxon>
        <taxon>Protacanthopterygii</taxon>
        <taxon>Esociformes</taxon>
        <taxon>Umbridae</taxon>
        <taxon>Umbra</taxon>
    </lineage>
</organism>
<dbReference type="InterPro" id="IPR000219">
    <property type="entry name" value="DH_dom"/>
</dbReference>
<feature type="domain" description="PH" evidence="2">
    <location>
        <begin position="427"/>
        <end position="527"/>
    </location>
</feature>
<proteinExistence type="predicted"/>
<dbReference type="InterPro" id="IPR035899">
    <property type="entry name" value="DBL_dom_sf"/>
</dbReference>
<dbReference type="SMART" id="SM00233">
    <property type="entry name" value="PH"/>
    <property type="match status" value="1"/>
</dbReference>